<dbReference type="PANTHER" id="PTHR35457">
    <property type="entry name" value="HEME A SYNTHASE"/>
    <property type="match status" value="1"/>
</dbReference>
<feature type="transmembrane region" description="Helical" evidence="12">
    <location>
        <begin position="315"/>
        <end position="337"/>
    </location>
</feature>
<comment type="pathway">
    <text evidence="11">Porphyrin-containing compound metabolism.</text>
</comment>
<protein>
    <submittedName>
        <fullName evidence="13">Heme A synthase, cytochrome oxidase biogenesis protein Cox15-CtaA</fullName>
    </submittedName>
</protein>
<evidence type="ECO:0000256" key="5">
    <source>
        <dbReference type="ARBA" id="ARBA00022989"/>
    </source>
</evidence>
<evidence type="ECO:0000313" key="13">
    <source>
        <dbReference type="EMBL" id="VAX01603.1"/>
    </source>
</evidence>
<dbReference type="PANTHER" id="PTHR35457:SF1">
    <property type="entry name" value="HEME A SYNTHASE"/>
    <property type="match status" value="1"/>
</dbReference>
<dbReference type="GO" id="GO:0006784">
    <property type="term" value="P:heme A biosynthetic process"/>
    <property type="evidence" value="ECO:0007669"/>
    <property type="project" value="InterPro"/>
</dbReference>
<feature type="transmembrane region" description="Helical" evidence="12">
    <location>
        <begin position="138"/>
        <end position="159"/>
    </location>
</feature>
<comment type="subcellular location">
    <subcellularLocation>
        <location evidence="1">Membrane</location>
        <topology evidence="1">Multi-pass membrane protein</topology>
    </subcellularLocation>
</comment>
<evidence type="ECO:0000256" key="2">
    <source>
        <dbReference type="ARBA" id="ARBA00022475"/>
    </source>
</evidence>
<dbReference type="Pfam" id="PF02628">
    <property type="entry name" value="COX15-CtaA"/>
    <property type="match status" value="1"/>
</dbReference>
<name>A0A3B1ANR5_9ZZZZ</name>
<evidence type="ECO:0000256" key="11">
    <source>
        <dbReference type="ARBA" id="ARBA00023444"/>
    </source>
</evidence>
<feature type="transmembrane region" description="Helical" evidence="12">
    <location>
        <begin position="9"/>
        <end position="29"/>
    </location>
</feature>
<keyword evidence="2" id="KW-1003">Cell membrane</keyword>
<feature type="transmembrane region" description="Helical" evidence="12">
    <location>
        <begin position="256"/>
        <end position="278"/>
    </location>
</feature>
<keyword evidence="3 12" id="KW-0812">Transmembrane</keyword>
<feature type="transmembrane region" description="Helical" evidence="12">
    <location>
        <begin position="180"/>
        <end position="201"/>
    </location>
</feature>
<keyword evidence="4" id="KW-0479">Metal-binding</keyword>
<keyword evidence="6" id="KW-0560">Oxidoreductase</keyword>
<keyword evidence="9 12" id="KW-0472">Membrane</keyword>
<evidence type="ECO:0000256" key="4">
    <source>
        <dbReference type="ARBA" id="ARBA00022723"/>
    </source>
</evidence>
<keyword evidence="5 12" id="KW-1133">Transmembrane helix</keyword>
<proteinExistence type="predicted"/>
<evidence type="ECO:0000256" key="9">
    <source>
        <dbReference type="ARBA" id="ARBA00023136"/>
    </source>
</evidence>
<evidence type="ECO:0000256" key="7">
    <source>
        <dbReference type="ARBA" id="ARBA00023004"/>
    </source>
</evidence>
<dbReference type="AlphaFoldDB" id="A0A3B1ANR5"/>
<dbReference type="EMBL" id="UOFS01000049">
    <property type="protein sequence ID" value="VAX01603.1"/>
    <property type="molecule type" value="Genomic_DNA"/>
</dbReference>
<organism evidence="13">
    <name type="scientific">hydrothermal vent metagenome</name>
    <dbReference type="NCBI Taxonomy" id="652676"/>
    <lineage>
        <taxon>unclassified sequences</taxon>
        <taxon>metagenomes</taxon>
        <taxon>ecological metagenomes</taxon>
    </lineage>
</organism>
<dbReference type="InterPro" id="IPR003780">
    <property type="entry name" value="COX15/CtaA_fam"/>
</dbReference>
<evidence type="ECO:0000256" key="8">
    <source>
        <dbReference type="ARBA" id="ARBA00023133"/>
    </source>
</evidence>
<evidence type="ECO:0000256" key="3">
    <source>
        <dbReference type="ARBA" id="ARBA00022692"/>
    </source>
</evidence>
<keyword evidence="7" id="KW-0408">Iron</keyword>
<keyword evidence="8" id="KW-0350">Heme biosynthesis</keyword>
<feature type="transmembrane region" description="Helical" evidence="12">
    <location>
        <begin position="110"/>
        <end position="132"/>
    </location>
</feature>
<keyword evidence="10" id="KW-1015">Disulfide bond</keyword>
<dbReference type="GO" id="GO:0016020">
    <property type="term" value="C:membrane"/>
    <property type="evidence" value="ECO:0007669"/>
    <property type="project" value="UniProtKB-SubCell"/>
</dbReference>
<accession>A0A3B1ANR5</accession>
<dbReference type="GO" id="GO:0016491">
    <property type="term" value="F:oxidoreductase activity"/>
    <property type="evidence" value="ECO:0007669"/>
    <property type="project" value="UniProtKB-KW"/>
</dbReference>
<evidence type="ECO:0000256" key="12">
    <source>
        <dbReference type="SAM" id="Phobius"/>
    </source>
</evidence>
<sequence>MKSRLFIKLNLFAVVLALVVIVLGAYTRLSDAGLGCPDWPVCYGHIGVPEHATDVAKANQAYPDRPVEAAKAWKEMIHRYFASTLGLVIVIMALIAIFRRKRNLDATQPIITPVFLVALVIFQGLLGMWTVTLLLKPIIVMGHLLGGMTIISLLVWQLLRYSGVFSNTNIAAKSLLPLKRLALVALVVVVVQISLGGWTSANYAALSCPDFPTCQDQWLPDLDFSEAFVPWQALSENKKDYEGGVLNNDANVTIHIMHRLGAIITLLLVGFLIIKLLLHEANAAVKRIAILLVVVLALQITLGISNVMLSLPLFIAVAHNAVGALLLLSMVLTNHALRPPKNMKLEINK</sequence>
<evidence type="ECO:0000256" key="1">
    <source>
        <dbReference type="ARBA" id="ARBA00004141"/>
    </source>
</evidence>
<evidence type="ECO:0000256" key="10">
    <source>
        <dbReference type="ARBA" id="ARBA00023157"/>
    </source>
</evidence>
<feature type="transmembrane region" description="Helical" evidence="12">
    <location>
        <begin position="290"/>
        <end position="309"/>
    </location>
</feature>
<dbReference type="GO" id="GO:0046872">
    <property type="term" value="F:metal ion binding"/>
    <property type="evidence" value="ECO:0007669"/>
    <property type="project" value="UniProtKB-KW"/>
</dbReference>
<evidence type="ECO:0000256" key="6">
    <source>
        <dbReference type="ARBA" id="ARBA00023002"/>
    </source>
</evidence>
<feature type="transmembrane region" description="Helical" evidence="12">
    <location>
        <begin position="80"/>
        <end position="98"/>
    </location>
</feature>
<gene>
    <name evidence="13" type="ORF">MNBD_GAMMA22-2024</name>
</gene>
<reference evidence="13" key="1">
    <citation type="submission" date="2018-06" db="EMBL/GenBank/DDBJ databases">
        <authorList>
            <person name="Zhirakovskaya E."/>
        </authorList>
    </citation>
    <scope>NUCLEOTIDE SEQUENCE</scope>
</reference>
<dbReference type="InterPro" id="IPR050450">
    <property type="entry name" value="COX15/CtaA_HemeA_synthase"/>
</dbReference>